<evidence type="ECO:0000313" key="4">
    <source>
        <dbReference type="Proteomes" id="UP000240572"/>
    </source>
</evidence>
<keyword evidence="4" id="KW-1185">Reference proteome</keyword>
<dbReference type="Proteomes" id="UP000240572">
    <property type="component" value="Unassembled WGS sequence"/>
</dbReference>
<dbReference type="InterPro" id="IPR000468">
    <property type="entry name" value="Barstar"/>
</dbReference>
<comment type="caution">
    <text evidence="3">The sequence shown here is derived from an EMBL/GenBank/DDBJ whole genome shotgun (WGS) entry which is preliminary data.</text>
</comment>
<evidence type="ECO:0000313" key="3">
    <source>
        <dbReference type="EMBL" id="PSK93097.1"/>
    </source>
</evidence>
<dbReference type="Gene3D" id="3.30.370.10">
    <property type="entry name" value="Barstar-like"/>
    <property type="match status" value="1"/>
</dbReference>
<accession>A0A2P8D7D1</accession>
<sequence length="96" mass="11303">MKTVLIDGRQYDSVRAIHAFFAKTFDWPYYGHNTDALWDLLTTAVERPLTIKWINIDASREQPGDEHRTLLNVLRRVEAWDQAHLKASERLHLVME</sequence>
<dbReference type="Pfam" id="PF01337">
    <property type="entry name" value="Barstar"/>
    <property type="match status" value="1"/>
</dbReference>
<evidence type="ECO:0000259" key="2">
    <source>
        <dbReference type="Pfam" id="PF01337"/>
    </source>
</evidence>
<reference evidence="3 4" key="1">
    <citation type="submission" date="2018-03" db="EMBL/GenBank/DDBJ databases">
        <title>Genomic Encyclopedia of Type Strains, Phase III (KMG-III): the genomes of soil and plant-associated and newly described type strains.</title>
        <authorList>
            <person name="Whitman W."/>
        </authorList>
    </citation>
    <scope>NUCLEOTIDE SEQUENCE [LARGE SCALE GENOMIC DNA]</scope>
    <source>
        <strain evidence="3 4">CGMCC 1.12700</strain>
    </source>
</reference>
<dbReference type="SUPFAM" id="SSF52038">
    <property type="entry name" value="Barstar-related"/>
    <property type="match status" value="1"/>
</dbReference>
<organism evidence="3 4">
    <name type="scientific">Taibaiella chishuiensis</name>
    <dbReference type="NCBI Taxonomy" id="1434707"/>
    <lineage>
        <taxon>Bacteria</taxon>
        <taxon>Pseudomonadati</taxon>
        <taxon>Bacteroidota</taxon>
        <taxon>Chitinophagia</taxon>
        <taxon>Chitinophagales</taxon>
        <taxon>Chitinophagaceae</taxon>
        <taxon>Taibaiella</taxon>
    </lineage>
</organism>
<evidence type="ECO:0000256" key="1">
    <source>
        <dbReference type="ARBA" id="ARBA00006845"/>
    </source>
</evidence>
<dbReference type="RefSeq" id="WP_106522126.1">
    <property type="nucleotide sequence ID" value="NZ_PYGD01000002.1"/>
</dbReference>
<gene>
    <name evidence="3" type="ORF">B0I18_10266</name>
</gene>
<dbReference type="InterPro" id="IPR035905">
    <property type="entry name" value="Barstar-like_sf"/>
</dbReference>
<dbReference type="OrthoDB" id="7575400at2"/>
<dbReference type="AlphaFoldDB" id="A0A2P8D7D1"/>
<proteinExistence type="inferred from homology"/>
<protein>
    <submittedName>
        <fullName evidence="3">Ribonuclease inhibitor</fullName>
    </submittedName>
</protein>
<feature type="domain" description="Barstar (barnase inhibitor)" evidence="2">
    <location>
        <begin position="1"/>
        <end position="83"/>
    </location>
</feature>
<name>A0A2P8D7D1_9BACT</name>
<comment type="similarity">
    <text evidence="1">Belongs to the barstar family.</text>
</comment>
<dbReference type="EMBL" id="PYGD01000002">
    <property type="protein sequence ID" value="PSK93097.1"/>
    <property type="molecule type" value="Genomic_DNA"/>
</dbReference>